<reference evidence="1" key="2">
    <citation type="journal article" date="2015" name="Fish Shellfish Immunol.">
        <title>Early steps in the European eel (Anguilla anguilla)-Vibrio vulnificus interaction in the gills: Role of the RtxA13 toxin.</title>
        <authorList>
            <person name="Callol A."/>
            <person name="Pajuelo D."/>
            <person name="Ebbesson L."/>
            <person name="Teles M."/>
            <person name="MacKenzie S."/>
            <person name="Amaro C."/>
        </authorList>
    </citation>
    <scope>NUCLEOTIDE SEQUENCE</scope>
</reference>
<accession>A0A0E9RW82</accession>
<name>A0A0E9RW82_ANGAN</name>
<dbReference type="EMBL" id="GBXM01075143">
    <property type="protein sequence ID" value="JAH33434.1"/>
    <property type="molecule type" value="Transcribed_RNA"/>
</dbReference>
<organism evidence="1">
    <name type="scientific">Anguilla anguilla</name>
    <name type="common">European freshwater eel</name>
    <name type="synonym">Muraena anguilla</name>
    <dbReference type="NCBI Taxonomy" id="7936"/>
    <lineage>
        <taxon>Eukaryota</taxon>
        <taxon>Metazoa</taxon>
        <taxon>Chordata</taxon>
        <taxon>Craniata</taxon>
        <taxon>Vertebrata</taxon>
        <taxon>Euteleostomi</taxon>
        <taxon>Actinopterygii</taxon>
        <taxon>Neopterygii</taxon>
        <taxon>Teleostei</taxon>
        <taxon>Anguilliformes</taxon>
        <taxon>Anguillidae</taxon>
        <taxon>Anguilla</taxon>
    </lineage>
</organism>
<proteinExistence type="predicted"/>
<reference evidence="1" key="1">
    <citation type="submission" date="2014-11" db="EMBL/GenBank/DDBJ databases">
        <authorList>
            <person name="Amaro Gonzalez C."/>
        </authorList>
    </citation>
    <scope>NUCLEOTIDE SEQUENCE</scope>
</reference>
<sequence>MSYNCVSLLCRKMIPASPLSPKAMLSEPYTYLQ</sequence>
<evidence type="ECO:0000313" key="1">
    <source>
        <dbReference type="EMBL" id="JAH33434.1"/>
    </source>
</evidence>
<protein>
    <submittedName>
        <fullName evidence="1">Uncharacterized protein</fullName>
    </submittedName>
</protein>
<dbReference type="AlphaFoldDB" id="A0A0E9RW82"/>